<comment type="caution">
    <text evidence="1">The sequence shown here is derived from an EMBL/GenBank/DDBJ whole genome shotgun (WGS) entry which is preliminary data.</text>
</comment>
<dbReference type="PANTHER" id="PTHR38733:SF1">
    <property type="entry name" value="TYPE IV METHYL-DIRECTED RESTRICTION ENZYME ECOKMCRBC"/>
    <property type="match status" value="1"/>
</dbReference>
<gene>
    <name evidence="1" type="ORF">LRP50_20620</name>
</gene>
<dbReference type="RefSeq" id="WP_274166328.1">
    <property type="nucleotide sequence ID" value="NZ_JAJUBC010000030.1"/>
</dbReference>
<proteinExistence type="predicted"/>
<evidence type="ECO:0000313" key="2">
    <source>
        <dbReference type="Proteomes" id="UP001149400"/>
    </source>
</evidence>
<dbReference type="Proteomes" id="UP001149400">
    <property type="component" value="Unassembled WGS sequence"/>
</dbReference>
<evidence type="ECO:0000313" key="1">
    <source>
        <dbReference type="EMBL" id="MDD1795535.1"/>
    </source>
</evidence>
<keyword evidence="2" id="KW-1185">Reference proteome</keyword>
<accession>A0ABT5R6S9</accession>
<dbReference type="Pfam" id="PF10117">
    <property type="entry name" value="McrBC"/>
    <property type="match status" value="1"/>
</dbReference>
<dbReference type="PANTHER" id="PTHR38733">
    <property type="entry name" value="PROTEIN MCRC"/>
    <property type="match status" value="1"/>
</dbReference>
<name>A0ABT5R6S9_9GAMM</name>
<organism evidence="1 2">
    <name type="scientific">Enterovibrio gelatinilyticus</name>
    <dbReference type="NCBI Taxonomy" id="2899819"/>
    <lineage>
        <taxon>Bacteria</taxon>
        <taxon>Pseudomonadati</taxon>
        <taxon>Pseudomonadota</taxon>
        <taxon>Gammaproteobacteria</taxon>
        <taxon>Vibrionales</taxon>
        <taxon>Vibrionaceae</taxon>
        <taxon>Enterovibrio</taxon>
    </lineage>
</organism>
<protein>
    <submittedName>
        <fullName evidence="1">McrC family protein</fullName>
    </submittedName>
</protein>
<reference evidence="1" key="1">
    <citation type="submission" date="2021-12" db="EMBL/GenBank/DDBJ databases">
        <title>Enterovibrio ZSDZ35 sp. nov. and Enterovibrio ZSDZ42 sp. nov., isolated from coastal seawater in Qingdao.</title>
        <authorList>
            <person name="Zhang P."/>
        </authorList>
    </citation>
    <scope>NUCLEOTIDE SEQUENCE</scope>
    <source>
        <strain evidence="1">ZSDZ42</strain>
    </source>
</reference>
<dbReference type="EMBL" id="JAJUBC010000030">
    <property type="protein sequence ID" value="MDD1795535.1"/>
    <property type="molecule type" value="Genomic_DNA"/>
</dbReference>
<sequence length="439" mass="50260">MSSAYTTVFEYDYLCFNKSVADNRGYVFIPKSDFDYLSDKVSQDEQSNLNSALKWQRKKGVEVIQVQNYAGVIFLPSGQHIEVLPKTGKASSTADDARQVFLTMLRALGEFKHIHWENVGLDTQKMPLFEVFIRQFLESVNHIIKRGLRSDYIKQEDNLLFKKGKLNVSRQLRHNLVQQHRFYCEFDEFLQDRPENRLIKSALSKVGSYCKSHRNQKLTNEFLFSFDAVPESKNISQDFERVRLTRGMEYYSNSLTWAKLILSGLSPTSVKGDYHAPSLLFPMEQLFEAYVARVLAGQLGQGYELVTQAQSKSLVRHVVGDNAKEMFALRPDLVIKQSNETKAVLDTKWKLLNPEAPDKKFGMSQADFYQMYAYGQKYLAGNGDLILIYPATSKFSVPISGYFALSETLRLWVVPFDIKANGQSELAVPAHEKFPRLLA</sequence>
<dbReference type="InterPro" id="IPR019292">
    <property type="entry name" value="McrC"/>
</dbReference>